<dbReference type="InterPro" id="IPR019775">
    <property type="entry name" value="WD40_repeat_CS"/>
</dbReference>
<comment type="caution">
    <text evidence="1">The sequence shown here is derived from an EMBL/GenBank/DDBJ whole genome shotgun (WGS) entry which is preliminary data.</text>
</comment>
<dbReference type="OrthoDB" id="134501at2"/>
<reference evidence="1 2" key="1">
    <citation type="submission" date="2016-01" db="EMBL/GenBank/DDBJ databases">
        <title>The new phylogeny of the genus Mycobacterium.</title>
        <authorList>
            <person name="Tarcisio F."/>
            <person name="Conor M."/>
            <person name="Antonella G."/>
            <person name="Elisabetta G."/>
            <person name="Giulia F.S."/>
            <person name="Sara T."/>
            <person name="Anna F."/>
            <person name="Clotilde B."/>
            <person name="Roberto B."/>
            <person name="Veronica D.S."/>
            <person name="Fabio R."/>
            <person name="Monica P."/>
            <person name="Olivier J."/>
            <person name="Enrico T."/>
            <person name="Nicola S."/>
        </authorList>
    </citation>
    <scope>NUCLEOTIDE SEQUENCE [LARGE SCALE GENOMIC DNA]</scope>
    <source>
        <strain evidence="1 2">DSM 44179</strain>
    </source>
</reference>
<dbReference type="SUPFAM" id="SSF52200">
    <property type="entry name" value="Toll/Interleukin receptor TIR domain"/>
    <property type="match status" value="1"/>
</dbReference>
<accession>A0A1X1RDG1</accession>
<evidence type="ECO:0000313" key="1">
    <source>
        <dbReference type="EMBL" id="ORV03186.1"/>
    </source>
</evidence>
<dbReference type="STRING" id="1793.AWC04_11170"/>
<dbReference type="InterPro" id="IPR011047">
    <property type="entry name" value="Quinoprotein_ADH-like_sf"/>
</dbReference>
<dbReference type="PANTHER" id="PTHR19879:SF9">
    <property type="entry name" value="TRANSCRIPTION INITIATION FACTOR TFIID SUBUNIT 5"/>
    <property type="match status" value="1"/>
</dbReference>
<dbReference type="InterPro" id="IPR000157">
    <property type="entry name" value="TIR_dom"/>
</dbReference>
<dbReference type="PROSITE" id="PS50082">
    <property type="entry name" value="WD_REPEATS_2"/>
    <property type="match status" value="4"/>
</dbReference>
<dbReference type="SUPFAM" id="SSF50998">
    <property type="entry name" value="Quinoprotein alcohol dehydrogenase-like"/>
    <property type="match status" value="1"/>
</dbReference>
<dbReference type="PROSITE" id="PS00678">
    <property type="entry name" value="WD_REPEATS_1"/>
    <property type="match status" value="1"/>
</dbReference>
<dbReference type="InterPro" id="IPR035897">
    <property type="entry name" value="Toll_tir_struct_dom_sf"/>
</dbReference>
<dbReference type="Pfam" id="PF00400">
    <property type="entry name" value="WD40"/>
    <property type="match status" value="4"/>
</dbReference>
<dbReference type="RefSeq" id="WP_085096090.1">
    <property type="nucleotide sequence ID" value="NZ_AP022603.1"/>
</dbReference>
<sequence length="493" mass="52448">MADAYDAFLSYSHADAAAAAGIQRGLHRIGRRAGRLHALRVFRDATDLSANPDLWGRVREAMDSARYLVVLLSPRAVTSHWVSREVEYWLDRRGPAQIIFALVGGTLVWDESTGRFDPEASDAALPILTRAATLGAEPLFVDLSGDAPWDPAEAGFRDRLTDLAAPIHGRSKYELAGEDLREQRRFRRLRRAAVAGLAMLTVAATVAAGIAALAQRQAEHNMRVAVARKLTAEAQGMLAGTLPGSDFRAFQQILAAENLDPQTSTGPTRNALARRADTEKLIFCECPAVNAVAVSPDGRRLAVGDSAGQLRVWDTATGDPVAPPVAEHAKAIGSVAFGPDGRRIASSGADGTVRIVDADSGELPADPLLAVNAQVISVTYSPDGRRLATGDSDGELRLWDAETGRQLRAARTGAPVVRAVVFSPDRRRLAAAGTDGVIRIWDRDLNPLADTGNGGEPVMGWRSAPTAIGWRAPAVPARSGCGTAPPEPRSVSR</sequence>
<keyword evidence="2" id="KW-1185">Reference proteome</keyword>
<protein>
    <submittedName>
        <fullName evidence="1">Uncharacterized protein</fullName>
    </submittedName>
</protein>
<dbReference type="PROSITE" id="PS50104">
    <property type="entry name" value="TIR"/>
    <property type="match status" value="1"/>
</dbReference>
<evidence type="ECO:0000313" key="2">
    <source>
        <dbReference type="Proteomes" id="UP000193484"/>
    </source>
</evidence>
<dbReference type="EMBL" id="LQOJ01000039">
    <property type="protein sequence ID" value="ORV03186.1"/>
    <property type="molecule type" value="Genomic_DNA"/>
</dbReference>
<dbReference type="PANTHER" id="PTHR19879">
    <property type="entry name" value="TRANSCRIPTION INITIATION FACTOR TFIID"/>
    <property type="match status" value="1"/>
</dbReference>
<dbReference type="Gene3D" id="3.40.50.10140">
    <property type="entry name" value="Toll/interleukin-1 receptor homology (TIR) domain"/>
    <property type="match status" value="1"/>
</dbReference>
<name>A0A1X1RDG1_MYCFA</name>
<proteinExistence type="predicted"/>
<dbReference type="Pfam" id="PF13676">
    <property type="entry name" value="TIR_2"/>
    <property type="match status" value="1"/>
</dbReference>
<dbReference type="InterPro" id="IPR001680">
    <property type="entry name" value="WD40_rpt"/>
</dbReference>
<dbReference type="InterPro" id="IPR015943">
    <property type="entry name" value="WD40/YVTN_repeat-like_dom_sf"/>
</dbReference>
<dbReference type="PROSITE" id="PS50294">
    <property type="entry name" value="WD_REPEATS_REGION"/>
    <property type="match status" value="3"/>
</dbReference>
<dbReference type="Proteomes" id="UP000193484">
    <property type="component" value="Unassembled WGS sequence"/>
</dbReference>
<dbReference type="SMART" id="SM00320">
    <property type="entry name" value="WD40"/>
    <property type="match status" value="4"/>
</dbReference>
<dbReference type="AlphaFoldDB" id="A0A1X1RDG1"/>
<dbReference type="GO" id="GO:0007165">
    <property type="term" value="P:signal transduction"/>
    <property type="evidence" value="ECO:0007669"/>
    <property type="project" value="InterPro"/>
</dbReference>
<organism evidence="1 2">
    <name type="scientific">Mycolicibacterium fallax</name>
    <name type="common">Mycobacterium fallax</name>
    <dbReference type="NCBI Taxonomy" id="1793"/>
    <lineage>
        <taxon>Bacteria</taxon>
        <taxon>Bacillati</taxon>
        <taxon>Actinomycetota</taxon>
        <taxon>Actinomycetes</taxon>
        <taxon>Mycobacteriales</taxon>
        <taxon>Mycobacteriaceae</taxon>
        <taxon>Mycolicibacterium</taxon>
    </lineage>
</organism>
<dbReference type="Gene3D" id="2.130.10.10">
    <property type="entry name" value="YVTN repeat-like/Quinoprotein amine dehydrogenase"/>
    <property type="match status" value="1"/>
</dbReference>
<gene>
    <name evidence="1" type="ORF">AWC04_11170</name>
</gene>